<dbReference type="EMBL" id="CP136897">
    <property type="protein sequence ID" value="WOL16315.1"/>
    <property type="molecule type" value="Genomic_DNA"/>
</dbReference>
<sequence length="184" mass="19908">MTCFLLLLFPAGIEPKRLQLELANDGSAAGAVPSPEEVVIRALYEAIRSRDVATLQQLLAPDLEWWFHGPPERQHLKRLLTGEEEPPGVAFEFEPQEVAAFGATVVAEGCCVPGAAVWVHAWTIGPDGVITQVREYFNTSLTVTRLGGDSAIAPAGAAIHCVPVWQSRLHQRARKSLPGLVLAI</sequence>
<dbReference type="PANTHER" id="PTHR33703">
    <property type="entry name" value="OS07G0691300 PROTEIN"/>
    <property type="match status" value="1"/>
</dbReference>
<evidence type="ECO:0000313" key="3">
    <source>
        <dbReference type="Proteomes" id="UP001327560"/>
    </source>
</evidence>
<dbReference type="Proteomes" id="UP001327560">
    <property type="component" value="Chromosome 8"/>
</dbReference>
<gene>
    <name evidence="2" type="ORF">Cni_G25102</name>
</gene>
<dbReference type="Pfam" id="PF07107">
    <property type="entry name" value="WI12"/>
    <property type="match status" value="1"/>
</dbReference>
<dbReference type="InterPro" id="IPR009798">
    <property type="entry name" value="Wun1-like"/>
</dbReference>
<proteinExistence type="predicted"/>
<evidence type="ECO:0000256" key="1">
    <source>
        <dbReference type="SAM" id="SignalP"/>
    </source>
</evidence>
<dbReference type="SUPFAM" id="SSF54427">
    <property type="entry name" value="NTF2-like"/>
    <property type="match status" value="1"/>
</dbReference>
<evidence type="ECO:0008006" key="4">
    <source>
        <dbReference type="Google" id="ProtNLM"/>
    </source>
</evidence>
<keyword evidence="1" id="KW-0732">Signal</keyword>
<dbReference type="PANTHER" id="PTHR33703:SF1">
    <property type="entry name" value="WOUND-INDUCED PROTEIN 1"/>
    <property type="match status" value="1"/>
</dbReference>
<reference evidence="2 3" key="1">
    <citation type="submission" date="2023-10" db="EMBL/GenBank/DDBJ databases">
        <title>Chromosome-scale genome assembly provides insights into flower coloration mechanisms of Canna indica.</title>
        <authorList>
            <person name="Li C."/>
        </authorList>
    </citation>
    <scope>NUCLEOTIDE SEQUENCE [LARGE SCALE GENOMIC DNA]</scope>
    <source>
        <tissue evidence="2">Flower</tissue>
    </source>
</reference>
<feature type="chain" id="PRO_5042983056" description="Wound-induced protein 1" evidence="1">
    <location>
        <begin position="16"/>
        <end position="184"/>
    </location>
</feature>
<dbReference type="InterPro" id="IPR032710">
    <property type="entry name" value="NTF2-like_dom_sf"/>
</dbReference>
<keyword evidence="3" id="KW-1185">Reference proteome</keyword>
<dbReference type="Gene3D" id="3.10.450.50">
    <property type="match status" value="1"/>
</dbReference>
<feature type="signal peptide" evidence="1">
    <location>
        <begin position="1"/>
        <end position="15"/>
    </location>
</feature>
<protein>
    <recommendedName>
        <fullName evidence="4">Wound-induced protein 1</fullName>
    </recommendedName>
</protein>
<dbReference type="AlphaFoldDB" id="A0AAQ3KX95"/>
<organism evidence="2 3">
    <name type="scientific">Canna indica</name>
    <name type="common">Indian-shot</name>
    <dbReference type="NCBI Taxonomy" id="4628"/>
    <lineage>
        <taxon>Eukaryota</taxon>
        <taxon>Viridiplantae</taxon>
        <taxon>Streptophyta</taxon>
        <taxon>Embryophyta</taxon>
        <taxon>Tracheophyta</taxon>
        <taxon>Spermatophyta</taxon>
        <taxon>Magnoliopsida</taxon>
        <taxon>Liliopsida</taxon>
        <taxon>Zingiberales</taxon>
        <taxon>Cannaceae</taxon>
        <taxon>Canna</taxon>
    </lineage>
</organism>
<evidence type="ECO:0000313" key="2">
    <source>
        <dbReference type="EMBL" id="WOL16315.1"/>
    </source>
</evidence>
<name>A0AAQ3KX95_9LILI</name>
<accession>A0AAQ3KX95</accession>